<evidence type="ECO:0000313" key="2">
    <source>
        <dbReference type="EMBL" id="KAF6026133.1"/>
    </source>
</evidence>
<gene>
    <name evidence="2" type="ORF">EB796_015553</name>
</gene>
<comment type="caution">
    <text evidence="2">The sequence shown here is derived from an EMBL/GenBank/DDBJ whole genome shotgun (WGS) entry which is preliminary data.</text>
</comment>
<name>A0A7J7JK05_BUGNE</name>
<dbReference type="SUPFAM" id="SSF53335">
    <property type="entry name" value="S-adenosyl-L-methionine-dependent methyltransferases"/>
    <property type="match status" value="1"/>
</dbReference>
<feature type="domain" description="Methyltransferase" evidence="1">
    <location>
        <begin position="409"/>
        <end position="533"/>
    </location>
</feature>
<accession>A0A7J7JK05</accession>
<dbReference type="PANTHER" id="PTHR13369">
    <property type="match status" value="1"/>
</dbReference>
<evidence type="ECO:0000313" key="3">
    <source>
        <dbReference type="Proteomes" id="UP000593567"/>
    </source>
</evidence>
<dbReference type="PANTHER" id="PTHR13369:SF0">
    <property type="entry name" value="GLUTATHIONE S-TRANSFERASE C-TERMINAL DOMAIN-CONTAINING PROTEIN"/>
    <property type="match status" value="1"/>
</dbReference>
<dbReference type="AlphaFoldDB" id="A0A7J7JK05"/>
<dbReference type="EMBL" id="VXIV02002342">
    <property type="protein sequence ID" value="KAF6026133.1"/>
    <property type="molecule type" value="Genomic_DNA"/>
</dbReference>
<dbReference type="Gene3D" id="3.40.50.150">
    <property type="entry name" value="Vaccinia Virus protein VP39"/>
    <property type="match status" value="1"/>
</dbReference>
<dbReference type="OrthoDB" id="206598at2759"/>
<organism evidence="2 3">
    <name type="scientific">Bugula neritina</name>
    <name type="common">Brown bryozoan</name>
    <name type="synonym">Sertularia neritina</name>
    <dbReference type="NCBI Taxonomy" id="10212"/>
    <lineage>
        <taxon>Eukaryota</taxon>
        <taxon>Metazoa</taxon>
        <taxon>Spiralia</taxon>
        <taxon>Lophotrochozoa</taxon>
        <taxon>Bryozoa</taxon>
        <taxon>Gymnolaemata</taxon>
        <taxon>Cheilostomatida</taxon>
        <taxon>Flustrina</taxon>
        <taxon>Buguloidea</taxon>
        <taxon>Bugulidae</taxon>
        <taxon>Bugula</taxon>
    </lineage>
</organism>
<protein>
    <submittedName>
        <fullName evidence="2">Gstcd</fullName>
    </submittedName>
</protein>
<dbReference type="Pfam" id="PF13679">
    <property type="entry name" value="Methyltransf_32"/>
    <property type="match status" value="1"/>
</dbReference>
<dbReference type="Proteomes" id="UP000593567">
    <property type="component" value="Unassembled WGS sequence"/>
</dbReference>
<evidence type="ECO:0000259" key="1">
    <source>
        <dbReference type="Pfam" id="PF13679"/>
    </source>
</evidence>
<sequence>MCGCQPIVIYCEGRQPNSLVLPSDTRLLYWYKEFLDYHLLQGQKNLGKDSLPSLFIITTVHPNNPSNSEDAAGVSCISHSDMEKECKRVELPCSISNGVVRSGLATLLRFMTLTCHSYLPEYGFNHLLGYKETCFNACVEVSQWTQFAMECLLPTLAVVSSLIDAFAQPSSQRLQINTISNTLNMVERRFDVKPKVATYNRKYFKVTQSQSLKSYYSRLHETSRLSETSADVRFLTGHLPNLIDLLTYVLVEDINALIGSEYLAEFPSSCRWYNNMRQLPGINYPTCQLKSSVQMVAAPPSDAHTKLSSVLNQLSLDEDADTSLLHPKSTLISATVDSNSTALTTDDANNTTIPAHNSCLRDTDIVDELSVYHTYDIKDTSAVKIDWESLPYQLDPGRGGKLPGKRSARKRQQLESMYTHALSCINSSMQACDDTLVVEFCAGGGHLGLLLAYLHPSISVHLIENKEESLDNAHQNMLTLGLTNITLYQCNLTKYKGAFNIGVTLHACGLAADLVIEQCIRSRASLVVCPCCYGTDMKRLRHSSDKTEHGIEQQSLGQLCMKLSDIDRKLYIDSQMEVTSTEIYFMEPKTCSPKNHILVCAV</sequence>
<reference evidence="2" key="1">
    <citation type="submission" date="2020-06" db="EMBL/GenBank/DDBJ databases">
        <title>Draft genome of Bugula neritina, a colonial animal packing powerful symbionts and potential medicines.</title>
        <authorList>
            <person name="Rayko M."/>
        </authorList>
    </citation>
    <scope>NUCLEOTIDE SEQUENCE [LARGE SCALE GENOMIC DNA]</scope>
    <source>
        <strain evidence="2">Kwan_BN1</strain>
    </source>
</reference>
<dbReference type="InterPro" id="IPR029063">
    <property type="entry name" value="SAM-dependent_MTases_sf"/>
</dbReference>
<dbReference type="InterPro" id="IPR025714">
    <property type="entry name" value="Methyltranfer_dom"/>
</dbReference>
<dbReference type="GO" id="GO:0005737">
    <property type="term" value="C:cytoplasm"/>
    <property type="evidence" value="ECO:0007669"/>
    <property type="project" value="TreeGrafter"/>
</dbReference>
<keyword evidence="3" id="KW-1185">Reference proteome</keyword>
<proteinExistence type="predicted"/>